<evidence type="ECO:0000256" key="10">
    <source>
        <dbReference type="PROSITE-ProRule" id="PRU00452"/>
    </source>
</evidence>
<dbReference type="PANTHER" id="PTHR21330:SF1">
    <property type="entry name" value="E3 SUMO-PROTEIN LIGASE NSE2"/>
    <property type="match status" value="1"/>
</dbReference>
<dbReference type="GO" id="GO:0000724">
    <property type="term" value="P:double-strand break repair via homologous recombination"/>
    <property type="evidence" value="ECO:0007669"/>
    <property type="project" value="InterPro"/>
</dbReference>
<comment type="caution">
    <text evidence="12">The sequence shown here is derived from an EMBL/GenBank/DDBJ whole genome shotgun (WGS) entry which is preliminary data.</text>
</comment>
<comment type="pathway">
    <text evidence="2">Protein modification; protein sumoylation.</text>
</comment>
<comment type="similarity">
    <text evidence="3">Belongs to the NSE2 family.</text>
</comment>
<evidence type="ECO:0000256" key="5">
    <source>
        <dbReference type="ARBA" id="ARBA00022723"/>
    </source>
</evidence>
<dbReference type="InterPro" id="IPR004181">
    <property type="entry name" value="Znf_MIZ"/>
</dbReference>
<dbReference type="GO" id="GO:0005634">
    <property type="term" value="C:nucleus"/>
    <property type="evidence" value="ECO:0007669"/>
    <property type="project" value="UniProtKB-SubCell"/>
</dbReference>
<dbReference type="AlphaFoldDB" id="A0A8J5KH81"/>
<evidence type="ECO:0000256" key="7">
    <source>
        <dbReference type="ARBA" id="ARBA00022786"/>
    </source>
</evidence>
<keyword evidence="5" id="KW-0479">Metal-binding</keyword>
<evidence type="ECO:0000313" key="13">
    <source>
        <dbReference type="Proteomes" id="UP000734854"/>
    </source>
</evidence>
<evidence type="ECO:0000256" key="8">
    <source>
        <dbReference type="ARBA" id="ARBA00022833"/>
    </source>
</evidence>
<sequence>MHLVEKYCDIVKLLHNLLQNVHHAGEEQEDIVITSTQNNLLNMKCPLTGKPVIELQNPVRYKMDCKHIYEKEPVIHYISTKKSHSRCPVAATSYQVAQKFSKLDGLYAMPCLQ</sequence>
<name>A0A8J5KH81_ZINOF</name>
<dbReference type="Proteomes" id="UP000734854">
    <property type="component" value="Unassembled WGS sequence"/>
</dbReference>
<comment type="subcellular location">
    <subcellularLocation>
        <location evidence="1">Nucleus</location>
    </subcellularLocation>
</comment>
<dbReference type="InterPro" id="IPR026846">
    <property type="entry name" value="Nse2(Mms21)"/>
</dbReference>
<gene>
    <name evidence="12" type="ORF">ZIOFF_051317</name>
</gene>
<organism evidence="12 13">
    <name type="scientific">Zingiber officinale</name>
    <name type="common">Ginger</name>
    <name type="synonym">Amomum zingiber</name>
    <dbReference type="NCBI Taxonomy" id="94328"/>
    <lineage>
        <taxon>Eukaryota</taxon>
        <taxon>Viridiplantae</taxon>
        <taxon>Streptophyta</taxon>
        <taxon>Embryophyta</taxon>
        <taxon>Tracheophyta</taxon>
        <taxon>Spermatophyta</taxon>
        <taxon>Magnoliopsida</taxon>
        <taxon>Liliopsida</taxon>
        <taxon>Zingiberales</taxon>
        <taxon>Zingiberaceae</taxon>
        <taxon>Zingiber</taxon>
    </lineage>
</organism>
<evidence type="ECO:0000313" key="12">
    <source>
        <dbReference type="EMBL" id="KAG6490035.1"/>
    </source>
</evidence>
<dbReference type="GO" id="GO:0061665">
    <property type="term" value="F:SUMO ligase activity"/>
    <property type="evidence" value="ECO:0007669"/>
    <property type="project" value="TreeGrafter"/>
</dbReference>
<dbReference type="PROSITE" id="PS51044">
    <property type="entry name" value="ZF_SP_RING"/>
    <property type="match status" value="1"/>
</dbReference>
<dbReference type="UniPathway" id="UPA00886"/>
<keyword evidence="13" id="KW-1185">Reference proteome</keyword>
<dbReference type="EMBL" id="JACMSC010000014">
    <property type="protein sequence ID" value="KAG6490035.1"/>
    <property type="molecule type" value="Genomic_DNA"/>
</dbReference>
<dbReference type="Pfam" id="PF11789">
    <property type="entry name" value="zf-Nse"/>
    <property type="match status" value="1"/>
</dbReference>
<accession>A0A8J5KH81</accession>
<proteinExistence type="inferred from homology"/>
<feature type="domain" description="SP-RING-type" evidence="11">
    <location>
        <begin position="27"/>
        <end position="113"/>
    </location>
</feature>
<keyword evidence="8" id="KW-0862">Zinc</keyword>
<dbReference type="InterPro" id="IPR013083">
    <property type="entry name" value="Znf_RING/FYVE/PHD"/>
</dbReference>
<reference evidence="12 13" key="1">
    <citation type="submission" date="2020-08" db="EMBL/GenBank/DDBJ databases">
        <title>Plant Genome Project.</title>
        <authorList>
            <person name="Zhang R.-G."/>
        </authorList>
    </citation>
    <scope>NUCLEOTIDE SEQUENCE [LARGE SCALE GENOMIC DNA]</scope>
    <source>
        <tissue evidence="12">Rhizome</tissue>
    </source>
</reference>
<protein>
    <recommendedName>
        <fullName evidence="11">SP-RING-type domain-containing protein</fullName>
    </recommendedName>
</protein>
<dbReference type="PANTHER" id="PTHR21330">
    <property type="entry name" value="E3 SUMO-PROTEIN LIGASE NSE2"/>
    <property type="match status" value="1"/>
</dbReference>
<keyword evidence="4" id="KW-0808">Transferase</keyword>
<evidence type="ECO:0000256" key="9">
    <source>
        <dbReference type="ARBA" id="ARBA00023242"/>
    </source>
</evidence>
<evidence type="ECO:0000256" key="4">
    <source>
        <dbReference type="ARBA" id="ARBA00022679"/>
    </source>
</evidence>
<dbReference type="GO" id="GO:0008270">
    <property type="term" value="F:zinc ion binding"/>
    <property type="evidence" value="ECO:0007669"/>
    <property type="project" value="UniProtKB-KW"/>
</dbReference>
<dbReference type="Gene3D" id="3.30.40.10">
    <property type="entry name" value="Zinc/RING finger domain, C3HC4 (zinc finger)"/>
    <property type="match status" value="1"/>
</dbReference>
<dbReference type="GO" id="GO:0016925">
    <property type="term" value="P:protein sumoylation"/>
    <property type="evidence" value="ECO:0007669"/>
    <property type="project" value="UniProtKB-UniPathway"/>
</dbReference>
<evidence type="ECO:0000256" key="2">
    <source>
        <dbReference type="ARBA" id="ARBA00004718"/>
    </source>
</evidence>
<evidence type="ECO:0000256" key="3">
    <source>
        <dbReference type="ARBA" id="ARBA00008212"/>
    </source>
</evidence>
<dbReference type="GO" id="GO:0030915">
    <property type="term" value="C:Smc5-Smc6 complex"/>
    <property type="evidence" value="ECO:0007669"/>
    <property type="project" value="InterPro"/>
</dbReference>
<evidence type="ECO:0000256" key="6">
    <source>
        <dbReference type="ARBA" id="ARBA00022771"/>
    </source>
</evidence>
<evidence type="ECO:0000256" key="1">
    <source>
        <dbReference type="ARBA" id="ARBA00004123"/>
    </source>
</evidence>
<keyword evidence="7" id="KW-0833">Ubl conjugation pathway</keyword>
<evidence type="ECO:0000259" key="11">
    <source>
        <dbReference type="PROSITE" id="PS51044"/>
    </source>
</evidence>
<keyword evidence="9" id="KW-0539">Nucleus</keyword>
<keyword evidence="6 10" id="KW-0863">Zinc-finger</keyword>